<accession>A0A3E1YCB1</accession>
<dbReference type="AlphaFoldDB" id="A0A3E1YCB1"/>
<dbReference type="Proteomes" id="UP000260644">
    <property type="component" value="Unassembled WGS sequence"/>
</dbReference>
<dbReference type="CDD" id="cd00082">
    <property type="entry name" value="HisKA"/>
    <property type="match status" value="1"/>
</dbReference>
<feature type="modified residue" description="4-aspartylphosphate" evidence="6">
    <location>
        <position position="524"/>
    </location>
</feature>
<evidence type="ECO:0000256" key="1">
    <source>
        <dbReference type="ARBA" id="ARBA00000085"/>
    </source>
</evidence>
<dbReference type="OrthoDB" id="636661at2"/>
<dbReference type="InterPro" id="IPR036097">
    <property type="entry name" value="HisK_dim/P_sf"/>
</dbReference>
<evidence type="ECO:0000259" key="9">
    <source>
        <dbReference type="PROSITE" id="PS50110"/>
    </source>
</evidence>
<dbReference type="SUPFAM" id="SSF47384">
    <property type="entry name" value="Homodimeric domain of signal transducing histidine kinase"/>
    <property type="match status" value="1"/>
</dbReference>
<comment type="catalytic activity">
    <reaction evidence="1">
        <text>ATP + protein L-histidine = ADP + protein N-phospho-L-histidine.</text>
        <dbReference type="EC" id="2.7.13.3"/>
    </reaction>
</comment>
<evidence type="ECO:0000256" key="7">
    <source>
        <dbReference type="SAM" id="Phobius"/>
    </source>
</evidence>
<gene>
    <name evidence="10" type="ORF">DVR12_08400</name>
</gene>
<dbReference type="InterPro" id="IPR004358">
    <property type="entry name" value="Sig_transdc_His_kin-like_C"/>
</dbReference>
<dbReference type="PANTHER" id="PTHR43047:SF72">
    <property type="entry name" value="OSMOSENSING HISTIDINE PROTEIN KINASE SLN1"/>
    <property type="match status" value="1"/>
</dbReference>
<dbReference type="PROSITE" id="PS50110">
    <property type="entry name" value="RESPONSE_REGULATORY"/>
    <property type="match status" value="1"/>
</dbReference>
<reference evidence="10 11" key="1">
    <citation type="submission" date="2018-07" db="EMBL/GenBank/DDBJ databases">
        <title>Chitinophaga K2CV101002-2 sp. nov., isolated from a monsoon evergreen broad-leaved forest soil.</title>
        <authorList>
            <person name="Lv Y."/>
        </authorList>
    </citation>
    <scope>NUCLEOTIDE SEQUENCE [LARGE SCALE GENOMIC DNA]</scope>
    <source>
        <strain evidence="10 11">GDMCC 1.1288</strain>
    </source>
</reference>
<dbReference type="SUPFAM" id="SSF55874">
    <property type="entry name" value="ATPase domain of HSP90 chaperone/DNA topoisomerase II/histidine kinase"/>
    <property type="match status" value="1"/>
</dbReference>
<protein>
    <recommendedName>
        <fullName evidence="2">histidine kinase</fullName>
        <ecNumber evidence="2">2.7.13.3</ecNumber>
    </recommendedName>
</protein>
<feature type="transmembrane region" description="Helical" evidence="7">
    <location>
        <begin position="105"/>
        <end position="123"/>
    </location>
</feature>
<dbReference type="InterPro" id="IPR036890">
    <property type="entry name" value="HATPase_C_sf"/>
</dbReference>
<organism evidence="10 11">
    <name type="scientific">Chitinophaga silvatica</name>
    <dbReference type="NCBI Taxonomy" id="2282649"/>
    <lineage>
        <taxon>Bacteria</taxon>
        <taxon>Pseudomonadati</taxon>
        <taxon>Bacteroidota</taxon>
        <taxon>Chitinophagia</taxon>
        <taxon>Chitinophagales</taxon>
        <taxon>Chitinophagaceae</taxon>
        <taxon>Chitinophaga</taxon>
    </lineage>
</organism>
<keyword evidence="7" id="KW-0472">Membrane</keyword>
<feature type="domain" description="Response regulatory" evidence="9">
    <location>
        <begin position="475"/>
        <end position="591"/>
    </location>
</feature>
<dbReference type="Gene3D" id="3.40.50.2300">
    <property type="match status" value="1"/>
</dbReference>
<feature type="transmembrane region" description="Helical" evidence="7">
    <location>
        <begin position="130"/>
        <end position="152"/>
    </location>
</feature>
<feature type="transmembrane region" description="Helical" evidence="7">
    <location>
        <begin position="164"/>
        <end position="185"/>
    </location>
</feature>
<keyword evidence="7" id="KW-0812">Transmembrane</keyword>
<dbReference type="SMART" id="SM00388">
    <property type="entry name" value="HisKA"/>
    <property type="match status" value="1"/>
</dbReference>
<feature type="transmembrane region" description="Helical" evidence="7">
    <location>
        <begin position="29"/>
        <end position="51"/>
    </location>
</feature>
<proteinExistence type="predicted"/>
<dbReference type="PRINTS" id="PR00344">
    <property type="entry name" value="BCTRLSENSOR"/>
</dbReference>
<keyword evidence="11" id="KW-1185">Reference proteome</keyword>
<dbReference type="EC" id="2.7.13.3" evidence="2"/>
<dbReference type="RefSeq" id="WP_116975224.1">
    <property type="nucleotide sequence ID" value="NZ_QPMM01000003.1"/>
</dbReference>
<dbReference type="Gene3D" id="1.10.287.130">
    <property type="match status" value="1"/>
</dbReference>
<evidence type="ECO:0000256" key="3">
    <source>
        <dbReference type="ARBA" id="ARBA00022553"/>
    </source>
</evidence>
<dbReference type="Pfam" id="PF00512">
    <property type="entry name" value="HisKA"/>
    <property type="match status" value="1"/>
</dbReference>
<feature type="transmembrane region" description="Helical" evidence="7">
    <location>
        <begin position="57"/>
        <end position="75"/>
    </location>
</feature>
<dbReference type="Pfam" id="PF00072">
    <property type="entry name" value="Response_reg"/>
    <property type="match status" value="1"/>
</dbReference>
<comment type="caution">
    <text evidence="10">The sequence shown here is derived from an EMBL/GenBank/DDBJ whole genome shotgun (WGS) entry which is preliminary data.</text>
</comment>
<dbReference type="EMBL" id="QPMM01000003">
    <property type="protein sequence ID" value="RFS23898.1"/>
    <property type="molecule type" value="Genomic_DNA"/>
</dbReference>
<dbReference type="PANTHER" id="PTHR43047">
    <property type="entry name" value="TWO-COMPONENT HISTIDINE PROTEIN KINASE"/>
    <property type="match status" value="1"/>
</dbReference>
<evidence type="ECO:0000256" key="4">
    <source>
        <dbReference type="ARBA" id="ARBA00022679"/>
    </source>
</evidence>
<dbReference type="GO" id="GO:0009927">
    <property type="term" value="F:histidine phosphotransfer kinase activity"/>
    <property type="evidence" value="ECO:0007669"/>
    <property type="project" value="TreeGrafter"/>
</dbReference>
<feature type="domain" description="Histidine kinase" evidence="8">
    <location>
        <begin position="222"/>
        <end position="451"/>
    </location>
</feature>
<dbReference type="GO" id="GO:0005886">
    <property type="term" value="C:plasma membrane"/>
    <property type="evidence" value="ECO:0007669"/>
    <property type="project" value="TreeGrafter"/>
</dbReference>
<dbReference type="InterPro" id="IPR001789">
    <property type="entry name" value="Sig_transdc_resp-reg_receiver"/>
</dbReference>
<dbReference type="InterPro" id="IPR011006">
    <property type="entry name" value="CheY-like_superfamily"/>
</dbReference>
<keyword evidence="4" id="KW-0808">Transferase</keyword>
<sequence>MSIAQIIKAILNAGTQHCERKEDAKRIRIINCLCLITALAAFAIGNLLYAFTLDLKIEIPAMCEGLLFSLVIFFNWKQQHNIASLVFLLSHTISALYFGVILGPIINISLIGVFLFGLSFMVFKSRMLRTIAISATGLTLILLEINFYNHIIEPISLSRENQFLLRWIALGAFLGFDVLVITFYVNENNSLLFSTKRYSRKLEATVKQLEFANLSKRIYLRETSHEIRTPLNAVFGISQLLEITMKKLADNNEITNHRELNEMMDLVVSLNAASYHTRNIVNNVLELSTIEAGKMDSLQKVVFHLAPWIESIVQMHRYIAQNKGITLTLNIDESTKSAILITDKVKLTQIVTNLLSNAIKFSPELGKVSVQLFTGGASLYMKVKDNGEGISIDKQQSIFEPFVTGKNGFVEGTGLGLYITKYLVELLNGSIILKSQPGKGTTFEVCFSEVFADPAVYGDVKEESNIPLCSLKEKKILMIDDDKMARTLVSKYLIGAGSHFIQAENGFEGIEKAREEKPDIIILDSHMPGMSGKETLLQIRHDQSLLNIPVILASGDVYKESKEELLNAGANDFLTKPLKFIELHRAISQIIR</sequence>
<evidence type="ECO:0000256" key="6">
    <source>
        <dbReference type="PROSITE-ProRule" id="PRU00169"/>
    </source>
</evidence>
<dbReference type="SMART" id="SM00387">
    <property type="entry name" value="HATPase_c"/>
    <property type="match status" value="1"/>
</dbReference>
<dbReference type="PROSITE" id="PS50109">
    <property type="entry name" value="HIS_KIN"/>
    <property type="match status" value="1"/>
</dbReference>
<dbReference type="InterPro" id="IPR005467">
    <property type="entry name" value="His_kinase_dom"/>
</dbReference>
<name>A0A3E1YCB1_9BACT</name>
<keyword evidence="5" id="KW-0418">Kinase</keyword>
<evidence type="ECO:0000256" key="5">
    <source>
        <dbReference type="ARBA" id="ARBA00022777"/>
    </source>
</evidence>
<evidence type="ECO:0000313" key="10">
    <source>
        <dbReference type="EMBL" id="RFS23898.1"/>
    </source>
</evidence>
<dbReference type="Gene3D" id="3.30.565.10">
    <property type="entry name" value="Histidine kinase-like ATPase, C-terminal domain"/>
    <property type="match status" value="1"/>
</dbReference>
<keyword evidence="3 6" id="KW-0597">Phosphoprotein</keyword>
<evidence type="ECO:0000256" key="2">
    <source>
        <dbReference type="ARBA" id="ARBA00012438"/>
    </source>
</evidence>
<dbReference type="CDD" id="cd00075">
    <property type="entry name" value="HATPase"/>
    <property type="match status" value="1"/>
</dbReference>
<dbReference type="SMART" id="SM00448">
    <property type="entry name" value="REC"/>
    <property type="match status" value="1"/>
</dbReference>
<dbReference type="InterPro" id="IPR003661">
    <property type="entry name" value="HisK_dim/P_dom"/>
</dbReference>
<keyword evidence="7" id="KW-1133">Transmembrane helix</keyword>
<dbReference type="GO" id="GO:0000155">
    <property type="term" value="F:phosphorelay sensor kinase activity"/>
    <property type="evidence" value="ECO:0007669"/>
    <property type="project" value="InterPro"/>
</dbReference>
<evidence type="ECO:0000313" key="11">
    <source>
        <dbReference type="Proteomes" id="UP000260644"/>
    </source>
</evidence>
<evidence type="ECO:0000259" key="8">
    <source>
        <dbReference type="PROSITE" id="PS50109"/>
    </source>
</evidence>
<dbReference type="Pfam" id="PF02518">
    <property type="entry name" value="HATPase_c"/>
    <property type="match status" value="1"/>
</dbReference>
<dbReference type="InterPro" id="IPR003594">
    <property type="entry name" value="HATPase_dom"/>
</dbReference>
<dbReference type="SUPFAM" id="SSF52172">
    <property type="entry name" value="CheY-like"/>
    <property type="match status" value="1"/>
</dbReference>